<name>A0A8B6F3V5_MYTGA</name>
<sequence>MSHSTYNKQWGEGQSALQDLLQQEIPEEPPKPEKDRLAAFQLLATMYIKYIQIFRKLEQSYDQIVHPQKRRVLRHVLDGAMGRILELKHEMVNLEFSEYHYFDDVLSDLKLTPNDVEIPIPKYFIYERMEALQKREKTLGQILAKMGPQDKDDRKEEIKMSFEEAIHIVQIHERARQGRLRAKFMKEIRQQELDEKNQRRTGAPTLDPDVAAVRIQKVWKGFAQRRKTKRDREEEMMFIGMAPPPRPQNLKNTHEALATKRESERRVKQTNYEIEYQNALVQIKEKIKESEGPDIKESMMDQIRQWFIECRDATGKFPEFPDEDDGGSSLIFKEKSPEELEAEMKEKEEGGGKKKDKKGKKKDKKEKKGKKDKKGKKGKKGGDDDEEEEGWKMQESSFVPAIKDGHEDYKGVWVTRDEKDNFSQRHDAELIKENKRKEVEEEVRVQVDELMRAELKNLKAAVDRDKGKKGKGKKSGKKKKKKGKKSGKKGKKKKKDKDITSDRTIDSLYEELVREGIIVRTPQVKLSDYEGEYSYLGTTLRQANIEPMPSLSDVRRLVTEFGILPLGSPAVHEKAPLTKSILLAGPRGTGKKMLVQAMCNETGANMFDLSAANLAGKYPGKDGLKMLMHLVFKVGRELQPSVIYIGDCERMFKKKVPKTDPTDPKRLKKELPKQLKTIKGDDRLLLVGTSRCPFDGEMKPLTSSYQRIILIPRPDYASRHLLWRRLILKNGGTLTNHLDVSSLSKVTDGYTPGHMVTAIQQILTERRIQALSKKPLTSVEFIAPLARIDPIYKEEEESFKGWYAKTPLGKKRAKAAQADEDGDGGGKGGKGKKGKKGKKGGKKKGKKKK</sequence>
<keyword evidence="1" id="KW-0547">Nucleotide-binding</keyword>
<feature type="compositionally biased region" description="Basic and acidic residues" evidence="3">
    <location>
        <begin position="332"/>
        <end position="353"/>
    </location>
</feature>
<dbReference type="GO" id="GO:0016887">
    <property type="term" value="F:ATP hydrolysis activity"/>
    <property type="evidence" value="ECO:0007669"/>
    <property type="project" value="InterPro"/>
</dbReference>
<keyword evidence="2" id="KW-0067">ATP-binding</keyword>
<feature type="compositionally biased region" description="Basic residues" evidence="3">
    <location>
        <begin position="354"/>
        <end position="379"/>
    </location>
</feature>
<evidence type="ECO:0000313" key="5">
    <source>
        <dbReference type="EMBL" id="VDI43111.1"/>
    </source>
</evidence>
<dbReference type="InterPro" id="IPR003959">
    <property type="entry name" value="ATPase_AAA_core"/>
</dbReference>
<dbReference type="Gene3D" id="1.10.8.60">
    <property type="match status" value="1"/>
</dbReference>
<accession>A0A8B6F3V5</accession>
<dbReference type="InterPro" id="IPR052267">
    <property type="entry name" value="N-DRC_Component"/>
</dbReference>
<feature type="compositionally biased region" description="Basic residues" evidence="3">
    <location>
        <begin position="829"/>
        <end position="849"/>
    </location>
</feature>
<organism evidence="5 6">
    <name type="scientific">Mytilus galloprovincialis</name>
    <name type="common">Mediterranean mussel</name>
    <dbReference type="NCBI Taxonomy" id="29158"/>
    <lineage>
        <taxon>Eukaryota</taxon>
        <taxon>Metazoa</taxon>
        <taxon>Spiralia</taxon>
        <taxon>Lophotrochozoa</taxon>
        <taxon>Mollusca</taxon>
        <taxon>Bivalvia</taxon>
        <taxon>Autobranchia</taxon>
        <taxon>Pteriomorphia</taxon>
        <taxon>Mytilida</taxon>
        <taxon>Mytiloidea</taxon>
        <taxon>Mytilidae</taxon>
        <taxon>Mytilinae</taxon>
        <taxon>Mytilus</taxon>
    </lineage>
</organism>
<dbReference type="InterPro" id="IPR027417">
    <property type="entry name" value="P-loop_NTPase"/>
</dbReference>
<feature type="region of interest" description="Disordered" evidence="3">
    <location>
        <begin position="808"/>
        <end position="849"/>
    </location>
</feature>
<dbReference type="FunFam" id="1.10.8.60:FF:000064">
    <property type="entry name" value="IQ motif containing with AAA domain 1"/>
    <property type="match status" value="1"/>
</dbReference>
<dbReference type="Proteomes" id="UP000596742">
    <property type="component" value="Unassembled WGS sequence"/>
</dbReference>
<keyword evidence="6" id="KW-1185">Reference proteome</keyword>
<gene>
    <name evidence="5" type="ORF">MGAL_10B040642</name>
</gene>
<proteinExistence type="predicted"/>
<evidence type="ECO:0000313" key="6">
    <source>
        <dbReference type="Proteomes" id="UP000596742"/>
    </source>
</evidence>
<dbReference type="OrthoDB" id="3046016at2759"/>
<feature type="compositionally biased region" description="Basic residues" evidence="3">
    <location>
        <begin position="467"/>
        <end position="495"/>
    </location>
</feature>
<dbReference type="SUPFAM" id="SSF52540">
    <property type="entry name" value="P-loop containing nucleoside triphosphate hydrolases"/>
    <property type="match status" value="1"/>
</dbReference>
<feature type="region of interest" description="Disordered" evidence="3">
    <location>
        <begin position="315"/>
        <end position="405"/>
    </location>
</feature>
<evidence type="ECO:0000256" key="1">
    <source>
        <dbReference type="ARBA" id="ARBA00022741"/>
    </source>
</evidence>
<dbReference type="PANTHER" id="PTHR14690:SF0">
    <property type="entry name" value="IQ MOTIF CONTAINING WITH AAA DOMAIN 1"/>
    <property type="match status" value="1"/>
</dbReference>
<dbReference type="Gene3D" id="3.40.50.300">
    <property type="entry name" value="P-loop containing nucleotide triphosphate hydrolases"/>
    <property type="match status" value="1"/>
</dbReference>
<dbReference type="EMBL" id="UYJE01006111">
    <property type="protein sequence ID" value="VDI43111.1"/>
    <property type="molecule type" value="Genomic_DNA"/>
</dbReference>
<feature type="region of interest" description="Disordered" evidence="3">
    <location>
        <begin position="460"/>
        <end position="500"/>
    </location>
</feature>
<dbReference type="GO" id="GO:0005524">
    <property type="term" value="F:ATP binding"/>
    <property type="evidence" value="ECO:0007669"/>
    <property type="project" value="UniProtKB-KW"/>
</dbReference>
<evidence type="ECO:0000259" key="4">
    <source>
        <dbReference type="Pfam" id="PF00004"/>
    </source>
</evidence>
<comment type="caution">
    <text evidence="5">The sequence shown here is derived from an EMBL/GenBank/DDBJ whole genome shotgun (WGS) entry which is preliminary data.</text>
</comment>
<dbReference type="Pfam" id="PF00004">
    <property type="entry name" value="AAA"/>
    <property type="match status" value="1"/>
</dbReference>
<protein>
    <recommendedName>
        <fullName evidence="4">ATPase AAA-type core domain-containing protein</fullName>
    </recommendedName>
</protein>
<dbReference type="AlphaFoldDB" id="A0A8B6F3V5"/>
<feature type="domain" description="ATPase AAA-type core" evidence="4">
    <location>
        <begin position="581"/>
        <end position="710"/>
    </location>
</feature>
<dbReference type="PROSITE" id="PS50096">
    <property type="entry name" value="IQ"/>
    <property type="match status" value="1"/>
</dbReference>
<dbReference type="PANTHER" id="PTHR14690">
    <property type="entry name" value="IQ MOTIF CONTAINING WITH AAA DOMAIN 1"/>
    <property type="match status" value="1"/>
</dbReference>
<evidence type="ECO:0000256" key="3">
    <source>
        <dbReference type="SAM" id="MobiDB-lite"/>
    </source>
</evidence>
<evidence type="ECO:0000256" key="2">
    <source>
        <dbReference type="ARBA" id="ARBA00022840"/>
    </source>
</evidence>
<reference evidence="5" key="1">
    <citation type="submission" date="2018-11" db="EMBL/GenBank/DDBJ databases">
        <authorList>
            <person name="Alioto T."/>
            <person name="Alioto T."/>
        </authorList>
    </citation>
    <scope>NUCLEOTIDE SEQUENCE</scope>
</reference>